<dbReference type="EMBL" id="WIOL01000008">
    <property type="protein sequence ID" value="MQT18628.1"/>
    <property type="molecule type" value="Genomic_DNA"/>
</dbReference>
<comment type="caution">
    <text evidence="1">The sequence shown here is derived from an EMBL/GenBank/DDBJ whole genome shotgun (WGS) entry which is preliminary data.</text>
</comment>
<organism evidence="1 2">
    <name type="scientific">Sandarakinorhabdus fusca</name>
    <dbReference type="NCBI Taxonomy" id="1439888"/>
    <lineage>
        <taxon>Bacteria</taxon>
        <taxon>Pseudomonadati</taxon>
        <taxon>Pseudomonadota</taxon>
        <taxon>Alphaproteobacteria</taxon>
        <taxon>Sphingomonadales</taxon>
        <taxon>Sphingosinicellaceae</taxon>
        <taxon>Sandarakinorhabdus</taxon>
    </lineage>
</organism>
<accession>A0A7C9L012</accession>
<dbReference type="AlphaFoldDB" id="A0A7C9L012"/>
<keyword evidence="2" id="KW-1185">Reference proteome</keyword>
<evidence type="ECO:0000313" key="1">
    <source>
        <dbReference type="EMBL" id="MQT18628.1"/>
    </source>
</evidence>
<dbReference type="Proteomes" id="UP000481327">
    <property type="component" value="Unassembled WGS sequence"/>
</dbReference>
<evidence type="ECO:0000313" key="2">
    <source>
        <dbReference type="Proteomes" id="UP000481327"/>
    </source>
</evidence>
<dbReference type="Gene3D" id="2.60.120.430">
    <property type="entry name" value="Galactose-binding lectin"/>
    <property type="match status" value="1"/>
</dbReference>
<dbReference type="RefSeq" id="WP_152579099.1">
    <property type="nucleotide sequence ID" value="NZ_JAATJI010000001.1"/>
</dbReference>
<name>A0A7C9L012_9SPHN</name>
<gene>
    <name evidence="1" type="ORF">F3168_15350</name>
</gene>
<proteinExistence type="predicted"/>
<reference evidence="1 2" key="1">
    <citation type="submission" date="2019-09" db="EMBL/GenBank/DDBJ databases">
        <title>Polymorphobacter sp. isolated from a lake in China.</title>
        <authorList>
            <person name="Liu Z."/>
        </authorList>
    </citation>
    <scope>NUCLEOTIDE SEQUENCE [LARGE SCALE GENOMIC DNA]</scope>
    <source>
        <strain evidence="1 2">D40P</strain>
    </source>
</reference>
<sequence>MANWIRIETRQPTAGPFDLPWLPLVDMVENFNWLRITAQGMWTPFPGVALTCRPDGYGGFQLANSALVLANCPMGALIGKFGGSSAHAEPAKVADGQAADDEAVATSSVFAIGSHCVLKLPTKPHGPLFIGFNLHSRPIEINNLTITVEGTTLGTT</sequence>
<protein>
    <submittedName>
        <fullName evidence="1">Uncharacterized protein</fullName>
    </submittedName>
</protein>